<feature type="transmembrane region" description="Helical" evidence="1">
    <location>
        <begin position="109"/>
        <end position="128"/>
    </location>
</feature>
<protein>
    <submittedName>
        <fullName evidence="2">Uncharacterized protein</fullName>
    </submittedName>
</protein>
<gene>
    <name evidence="2" type="ORF">PROFUN_08645</name>
</gene>
<keyword evidence="3" id="KW-1185">Reference proteome</keyword>
<keyword evidence="1" id="KW-1133">Transmembrane helix</keyword>
<feature type="transmembrane region" description="Helical" evidence="1">
    <location>
        <begin position="16"/>
        <end position="38"/>
    </location>
</feature>
<evidence type="ECO:0000313" key="3">
    <source>
        <dbReference type="Proteomes" id="UP000241769"/>
    </source>
</evidence>
<keyword evidence="1" id="KW-0472">Membrane</keyword>
<sequence>MSLAQLRRCQVNNMTMYAVSNLLTIAGGMTMILSTRIFNNGSFFRFGDACLQRIGEELHMDHLKAATVVLAVIQGITWMACVVCLLFIEFKYHMQTVTDAMSLFGQENFLSYMSVTNGFIFIPLRGLFSKGLFLSVS</sequence>
<proteinExistence type="predicted"/>
<keyword evidence="1" id="KW-0812">Transmembrane</keyword>
<evidence type="ECO:0000256" key="1">
    <source>
        <dbReference type="SAM" id="Phobius"/>
    </source>
</evidence>
<feature type="transmembrane region" description="Helical" evidence="1">
    <location>
        <begin position="65"/>
        <end position="88"/>
    </location>
</feature>
<comment type="caution">
    <text evidence="2">The sequence shown here is derived from an EMBL/GenBank/DDBJ whole genome shotgun (WGS) entry which is preliminary data.</text>
</comment>
<organism evidence="2 3">
    <name type="scientific">Planoprotostelium fungivorum</name>
    <dbReference type="NCBI Taxonomy" id="1890364"/>
    <lineage>
        <taxon>Eukaryota</taxon>
        <taxon>Amoebozoa</taxon>
        <taxon>Evosea</taxon>
        <taxon>Variosea</taxon>
        <taxon>Cavosteliida</taxon>
        <taxon>Cavosteliaceae</taxon>
        <taxon>Planoprotostelium</taxon>
    </lineage>
</organism>
<accession>A0A2P6NJ42</accession>
<dbReference type="AlphaFoldDB" id="A0A2P6NJ42"/>
<evidence type="ECO:0000313" key="2">
    <source>
        <dbReference type="EMBL" id="PRP83961.1"/>
    </source>
</evidence>
<name>A0A2P6NJ42_9EUKA</name>
<dbReference type="Proteomes" id="UP000241769">
    <property type="component" value="Unassembled WGS sequence"/>
</dbReference>
<dbReference type="InParanoid" id="A0A2P6NJ42"/>
<dbReference type="EMBL" id="MDYQ01000072">
    <property type="protein sequence ID" value="PRP83961.1"/>
    <property type="molecule type" value="Genomic_DNA"/>
</dbReference>
<reference evidence="2 3" key="1">
    <citation type="journal article" date="2018" name="Genome Biol. Evol.">
        <title>Multiple Roots of Fruiting Body Formation in Amoebozoa.</title>
        <authorList>
            <person name="Hillmann F."/>
            <person name="Forbes G."/>
            <person name="Novohradska S."/>
            <person name="Ferling I."/>
            <person name="Riege K."/>
            <person name="Groth M."/>
            <person name="Westermann M."/>
            <person name="Marz M."/>
            <person name="Spaller T."/>
            <person name="Winckler T."/>
            <person name="Schaap P."/>
            <person name="Glockner G."/>
        </authorList>
    </citation>
    <scope>NUCLEOTIDE SEQUENCE [LARGE SCALE GENOMIC DNA]</scope>
    <source>
        <strain evidence="2 3">Jena</strain>
    </source>
</reference>